<dbReference type="InterPro" id="IPR005615">
    <property type="entry name" value="Glutathione_synthase"/>
</dbReference>
<reference evidence="1 2" key="1">
    <citation type="journal article" date="2024" name="BMC Biol.">
        <title>Comparative genomics of Ascetosporea gives new insight into the evolutionary basis for animal parasitism in Rhizaria.</title>
        <authorList>
            <person name="Hiltunen Thoren M."/>
            <person name="Onut-Brannstrom I."/>
            <person name="Alfjorden A."/>
            <person name="Peckova H."/>
            <person name="Swords F."/>
            <person name="Hooper C."/>
            <person name="Holzer A.S."/>
            <person name="Bass D."/>
            <person name="Burki F."/>
        </authorList>
    </citation>
    <scope>NUCLEOTIDE SEQUENCE [LARGE SCALE GENOMIC DNA]</scope>
    <source>
        <strain evidence="1">20-A016</strain>
    </source>
</reference>
<accession>A0ABV2AFU9</accession>
<proteinExistence type="predicted"/>
<protein>
    <recommendedName>
        <fullName evidence="3">Glutathione synthetase</fullName>
    </recommendedName>
</protein>
<comment type="caution">
    <text evidence="1">The sequence shown here is derived from an EMBL/GenBank/DDBJ whole genome shotgun (WGS) entry which is preliminary data.</text>
</comment>
<dbReference type="PANTHER" id="PTHR11130:SF0">
    <property type="entry name" value="GLUTATHIONE SYNTHETASE"/>
    <property type="match status" value="1"/>
</dbReference>
<name>A0ABV2AFU9_9EUKA</name>
<sequence>MIETSNCLKAPTVGYQLAGCKRLQQAFSRPGVLSKYLNAAEADILAKYFNESHNFEGENKAQIIDKILADPVEWLLKPQREGGGNIIEGENMCKILREDKELKGLIAMKKIWPVESSTVFSKNGVIFGARSVSEVGVFGTFLRHFNIFVFSLPKMARRC</sequence>
<dbReference type="SUPFAM" id="SSF56059">
    <property type="entry name" value="Glutathione synthetase ATP-binding domain-like"/>
    <property type="match status" value="1"/>
</dbReference>
<keyword evidence="2" id="KW-1185">Reference proteome</keyword>
<dbReference type="PANTHER" id="PTHR11130">
    <property type="entry name" value="GLUTATHIONE SYNTHETASE"/>
    <property type="match status" value="1"/>
</dbReference>
<gene>
    <name evidence="1" type="ORF">MHBO_000143</name>
</gene>
<evidence type="ECO:0000313" key="1">
    <source>
        <dbReference type="EMBL" id="MES1918127.1"/>
    </source>
</evidence>
<dbReference type="EMBL" id="JBDODL010000018">
    <property type="protein sequence ID" value="MES1918127.1"/>
    <property type="molecule type" value="Genomic_DNA"/>
</dbReference>
<dbReference type="Proteomes" id="UP001439008">
    <property type="component" value="Unassembled WGS sequence"/>
</dbReference>
<dbReference type="InterPro" id="IPR014709">
    <property type="entry name" value="Glutathione_synthase_C_euk"/>
</dbReference>
<evidence type="ECO:0000313" key="2">
    <source>
        <dbReference type="Proteomes" id="UP001439008"/>
    </source>
</evidence>
<organism evidence="1 2">
    <name type="scientific">Bonamia ostreae</name>
    <dbReference type="NCBI Taxonomy" id="126728"/>
    <lineage>
        <taxon>Eukaryota</taxon>
        <taxon>Sar</taxon>
        <taxon>Rhizaria</taxon>
        <taxon>Endomyxa</taxon>
        <taxon>Ascetosporea</taxon>
        <taxon>Haplosporida</taxon>
        <taxon>Bonamia</taxon>
    </lineage>
</organism>
<dbReference type="Pfam" id="PF03917">
    <property type="entry name" value="GSH_synth_ATP"/>
    <property type="match status" value="1"/>
</dbReference>
<evidence type="ECO:0008006" key="3">
    <source>
        <dbReference type="Google" id="ProtNLM"/>
    </source>
</evidence>
<dbReference type="Gene3D" id="3.30.1490.50">
    <property type="match status" value="1"/>
</dbReference>